<organism evidence="7 8">
    <name type="scientific">Protofrankia coriariae</name>
    <dbReference type="NCBI Taxonomy" id="1562887"/>
    <lineage>
        <taxon>Bacteria</taxon>
        <taxon>Bacillati</taxon>
        <taxon>Actinomycetota</taxon>
        <taxon>Actinomycetes</taxon>
        <taxon>Frankiales</taxon>
        <taxon>Frankiaceae</taxon>
        <taxon>Protofrankia</taxon>
    </lineage>
</organism>
<evidence type="ECO:0000256" key="1">
    <source>
        <dbReference type="ARBA" id="ARBA00009670"/>
    </source>
</evidence>
<reference evidence="7 8" key="1">
    <citation type="submission" date="2014-12" db="EMBL/GenBank/DDBJ databases">
        <title>Frankia sp. BMG5.1 draft genome.</title>
        <authorList>
            <person name="Gtari M."/>
            <person name="Ghodhbane-Gtari F."/>
            <person name="Nouioui I."/>
            <person name="Ktari A."/>
            <person name="Hezbri K."/>
            <person name="Mimouni W."/>
            <person name="Sbissi I."/>
            <person name="Ayari A."/>
            <person name="Yamanaka T."/>
            <person name="Normand P."/>
            <person name="Tisa L.S."/>
            <person name="Boudabous A."/>
        </authorList>
    </citation>
    <scope>NUCLEOTIDE SEQUENCE [LARGE SCALE GENOMIC DNA]</scope>
    <source>
        <strain evidence="7 8">BMG5.1</strain>
    </source>
</reference>
<feature type="region of interest" description="Disordered" evidence="5">
    <location>
        <begin position="478"/>
        <end position="655"/>
    </location>
</feature>
<keyword evidence="2" id="KW-0808">Transferase</keyword>
<comment type="similarity">
    <text evidence="1">Belongs to the protein kinase superfamily. ADCK protein kinase family.</text>
</comment>
<name>A0ABR5F060_9ACTN</name>
<dbReference type="InterPro" id="IPR004147">
    <property type="entry name" value="ABC1_dom"/>
</dbReference>
<dbReference type="InterPro" id="IPR051409">
    <property type="entry name" value="Atypical_kinase_ADCK"/>
</dbReference>
<dbReference type="EMBL" id="JWIO01000042">
    <property type="protein sequence ID" value="KLL10106.1"/>
    <property type="molecule type" value="Genomic_DNA"/>
</dbReference>
<feature type="domain" description="ABC1 atypical kinase-like" evidence="6">
    <location>
        <begin position="93"/>
        <end position="308"/>
    </location>
</feature>
<accession>A0ABR5F060</accession>
<evidence type="ECO:0000256" key="2">
    <source>
        <dbReference type="ARBA" id="ARBA00022679"/>
    </source>
</evidence>
<dbReference type="SUPFAM" id="SSF56112">
    <property type="entry name" value="Protein kinase-like (PK-like)"/>
    <property type="match status" value="1"/>
</dbReference>
<dbReference type="CDD" id="cd13970">
    <property type="entry name" value="ABC1_ADCK3"/>
    <property type="match status" value="1"/>
</dbReference>
<feature type="compositionally biased region" description="Basic and acidic residues" evidence="5">
    <location>
        <begin position="498"/>
        <end position="545"/>
    </location>
</feature>
<evidence type="ECO:0000256" key="5">
    <source>
        <dbReference type="SAM" id="MobiDB-lite"/>
    </source>
</evidence>
<feature type="compositionally biased region" description="Low complexity" evidence="5">
    <location>
        <begin position="634"/>
        <end position="655"/>
    </location>
</feature>
<dbReference type="PANTHER" id="PTHR43851:SF3">
    <property type="entry name" value="COENZYME Q8"/>
    <property type="match status" value="1"/>
</dbReference>
<keyword evidence="8" id="KW-1185">Reference proteome</keyword>
<dbReference type="InterPro" id="IPR011009">
    <property type="entry name" value="Kinase-like_dom_sf"/>
</dbReference>
<evidence type="ECO:0000256" key="4">
    <source>
        <dbReference type="ARBA" id="ARBA00022840"/>
    </source>
</evidence>
<evidence type="ECO:0000313" key="8">
    <source>
        <dbReference type="Proteomes" id="UP000035425"/>
    </source>
</evidence>
<sequence>MSEIPKRAVVRTAKLASLPLGFAGRATIGAGKRLGGRPAEIVATELQQRTAAQVFRVLGELKGGAMKLGQALSVFEAALPEEIARPYRAALTKLQDTAPALPAASVHRVLACDFGTDWQTNFRSFDDAPAAAASIGQVHRAVWADGRDVAVKIQYPGIGPALLSDLTQLGRAARLFSAIAPGLDIKPLVAELKERILEELDYRLEAAWQTAFAEAFDHDPDIHVPSAVAATDHVLVTEWIDGKPLSTIINSGTDTERDRAGLLLVRFLYSCPARAGLLHSDPHPGNFRLLPDGRLGVLDFGAVNRLPDGLPEPVGRLSRLALDGNGDAVLAGLRAERFILPTVKMKPADLLDYLVPLLEPVATETFRFSRDWLRGEAIRLGDPRSPAAQLGRLLNLPPSYLLMHRVTLGAIGILCQLGSAGAFRAEMEYWQPGFAQPGSAAAEHAARANRPGRKLPELAVEMSAGMIRPLASASSQGLFVPPRLPDTRVVIPPPSTAADDRDATDSHGTGDGHGTTDSRDTSDGHGSDGRAGLDHDGDRAADPPRRAAARQGRRPAAQRSSSADDLAGGPADGPARAPAPRTPPSDADAPPRQPKRARQPKQPKVPAPPRPRGATDEQTVSAAAVPDNTPPDNAAHSVTHTTATHTPPAAAPDST</sequence>
<gene>
    <name evidence="7" type="ORF">FrCorBMG51_19965</name>
</gene>
<dbReference type="PANTHER" id="PTHR43851">
    <property type="match status" value="1"/>
</dbReference>
<keyword evidence="4" id="KW-0067">ATP-binding</keyword>
<protein>
    <submittedName>
        <fullName evidence="7">ABC transporter</fullName>
    </submittedName>
</protein>
<keyword evidence="3" id="KW-0547">Nucleotide-binding</keyword>
<proteinExistence type="inferred from homology"/>
<dbReference type="InterPro" id="IPR034646">
    <property type="entry name" value="ADCK3_dom"/>
</dbReference>
<evidence type="ECO:0000313" key="7">
    <source>
        <dbReference type="EMBL" id="KLL10106.1"/>
    </source>
</evidence>
<evidence type="ECO:0000259" key="6">
    <source>
        <dbReference type="Pfam" id="PF03109"/>
    </source>
</evidence>
<comment type="caution">
    <text evidence="7">The sequence shown here is derived from an EMBL/GenBank/DDBJ whole genome shotgun (WGS) entry which is preliminary data.</text>
</comment>
<evidence type="ECO:0000256" key="3">
    <source>
        <dbReference type="ARBA" id="ARBA00022741"/>
    </source>
</evidence>
<dbReference type="Proteomes" id="UP000035425">
    <property type="component" value="Unassembled WGS sequence"/>
</dbReference>
<feature type="compositionally biased region" description="Low complexity" evidence="5">
    <location>
        <begin position="554"/>
        <end position="590"/>
    </location>
</feature>
<dbReference type="Pfam" id="PF03109">
    <property type="entry name" value="ABC1"/>
    <property type="match status" value="1"/>
</dbReference>
<dbReference type="RefSeq" id="WP_047224567.1">
    <property type="nucleotide sequence ID" value="NZ_JWIO01000042.1"/>
</dbReference>